<dbReference type="OrthoDB" id="6429441at2759"/>
<reference evidence="1" key="1">
    <citation type="submission" date="2020-08" db="EMBL/GenBank/DDBJ databases">
        <title>Multicomponent nature underlies the extraordinary mechanical properties of spider dragline silk.</title>
        <authorList>
            <person name="Kono N."/>
            <person name="Nakamura H."/>
            <person name="Mori M."/>
            <person name="Yoshida Y."/>
            <person name="Ohtoshi R."/>
            <person name="Malay A.D."/>
            <person name="Moran D.A.P."/>
            <person name="Tomita M."/>
            <person name="Numata K."/>
            <person name="Arakawa K."/>
        </authorList>
    </citation>
    <scope>NUCLEOTIDE SEQUENCE</scope>
</reference>
<accession>A0A8X7BYE2</accession>
<sequence>MGQLPYSWKVKNAAVFNISCRVVESDLGRLWGLESFLLGEEMTKCYAKENGLNDFGKEVKKKNGRYEVPLQWKTNGIKENLGSNFNVSEKRFISLEKRFNRDELVFEWYNSVMKEQLNQGIIQNCTENCFTGYVMPHREVFRENSSSTKTRVVYDASSKQGNNLSLNECLISGENLNPILVDVILKFKEHKIGFCGDIARAFLQIQVSEIGRNYLCFLYYDNCDRTQPVTMYHFNRHCFGVTCSPFVLAATIKTHINDYEIKYPEAYEMLNESLYVDDLFFGGSTVQEAFKLTSDAVLILKEANMNMRKFDTNSEE</sequence>
<dbReference type="Proteomes" id="UP000886998">
    <property type="component" value="Unassembled WGS sequence"/>
</dbReference>
<dbReference type="PANTHER" id="PTHR47331:SF5">
    <property type="entry name" value="RIBONUCLEASE H"/>
    <property type="match status" value="1"/>
</dbReference>
<protein>
    <submittedName>
        <fullName evidence="1">Integrase catalytic domain-containing protein</fullName>
    </submittedName>
</protein>
<dbReference type="Gene3D" id="3.10.10.10">
    <property type="entry name" value="HIV Type 1 Reverse Transcriptase, subunit A, domain 1"/>
    <property type="match status" value="1"/>
</dbReference>
<evidence type="ECO:0000313" key="2">
    <source>
        <dbReference type="Proteomes" id="UP000886998"/>
    </source>
</evidence>
<keyword evidence="2" id="KW-1185">Reference proteome</keyword>
<dbReference type="SUPFAM" id="SSF56672">
    <property type="entry name" value="DNA/RNA polymerases"/>
    <property type="match status" value="1"/>
</dbReference>
<organism evidence="1 2">
    <name type="scientific">Trichonephila inaurata madagascariensis</name>
    <dbReference type="NCBI Taxonomy" id="2747483"/>
    <lineage>
        <taxon>Eukaryota</taxon>
        <taxon>Metazoa</taxon>
        <taxon>Ecdysozoa</taxon>
        <taxon>Arthropoda</taxon>
        <taxon>Chelicerata</taxon>
        <taxon>Arachnida</taxon>
        <taxon>Araneae</taxon>
        <taxon>Araneomorphae</taxon>
        <taxon>Entelegynae</taxon>
        <taxon>Araneoidea</taxon>
        <taxon>Nephilidae</taxon>
        <taxon>Trichonephila</taxon>
        <taxon>Trichonephila inaurata</taxon>
    </lineage>
</organism>
<dbReference type="GO" id="GO:0071897">
    <property type="term" value="P:DNA biosynthetic process"/>
    <property type="evidence" value="ECO:0007669"/>
    <property type="project" value="UniProtKB-ARBA"/>
</dbReference>
<gene>
    <name evidence="1" type="primary">AVEN_12105_1</name>
    <name evidence="1" type="ORF">TNIN_174581</name>
</gene>
<dbReference type="InterPro" id="IPR043502">
    <property type="entry name" value="DNA/RNA_pol_sf"/>
</dbReference>
<dbReference type="Gene3D" id="3.30.70.270">
    <property type="match status" value="1"/>
</dbReference>
<dbReference type="AlphaFoldDB" id="A0A8X7BYE2"/>
<comment type="caution">
    <text evidence="1">The sequence shown here is derived from an EMBL/GenBank/DDBJ whole genome shotgun (WGS) entry which is preliminary data.</text>
</comment>
<dbReference type="EMBL" id="BMAV01005832">
    <property type="protein sequence ID" value="GFY47207.1"/>
    <property type="molecule type" value="Genomic_DNA"/>
</dbReference>
<name>A0A8X7BYE2_9ARAC</name>
<evidence type="ECO:0000313" key="1">
    <source>
        <dbReference type="EMBL" id="GFY47207.1"/>
    </source>
</evidence>
<dbReference type="PANTHER" id="PTHR47331">
    <property type="entry name" value="PHD-TYPE DOMAIN-CONTAINING PROTEIN"/>
    <property type="match status" value="1"/>
</dbReference>
<proteinExistence type="predicted"/>
<dbReference type="InterPro" id="IPR043128">
    <property type="entry name" value="Rev_trsase/Diguanyl_cyclase"/>
</dbReference>